<evidence type="ECO:0000256" key="1">
    <source>
        <dbReference type="ARBA" id="ARBA00004196"/>
    </source>
</evidence>
<dbReference type="GO" id="GO:0005524">
    <property type="term" value="F:ATP binding"/>
    <property type="evidence" value="ECO:0007669"/>
    <property type="project" value="UniProtKB-KW"/>
</dbReference>
<evidence type="ECO:0000259" key="14">
    <source>
        <dbReference type="Pfam" id="PF08263"/>
    </source>
</evidence>
<evidence type="ECO:0000256" key="8">
    <source>
        <dbReference type="ARBA" id="ARBA00022840"/>
    </source>
</evidence>
<keyword evidence="7" id="KW-0547">Nucleotide-binding</keyword>
<name>A0A8B9A5A8_PHODC</name>
<dbReference type="SUPFAM" id="SSF52058">
    <property type="entry name" value="L domain-like"/>
    <property type="match status" value="1"/>
</dbReference>
<dbReference type="GO" id="GO:0016020">
    <property type="term" value="C:membrane"/>
    <property type="evidence" value="ECO:0007669"/>
    <property type="project" value="UniProtKB-SubCell"/>
</dbReference>
<dbReference type="Pfam" id="PF00560">
    <property type="entry name" value="LRR_1"/>
    <property type="match status" value="3"/>
</dbReference>
<keyword evidence="15" id="KW-1185">Reference proteome</keyword>
<evidence type="ECO:0000256" key="4">
    <source>
        <dbReference type="ARBA" id="ARBA00022692"/>
    </source>
</evidence>
<keyword evidence="3" id="KW-0433">Leucine-rich repeat</keyword>
<dbReference type="PANTHER" id="PTHR48059:SF4">
    <property type="entry name" value="POLYGALACTURONASE INHIBITOR 1-RELATED"/>
    <property type="match status" value="1"/>
</dbReference>
<keyword evidence="8" id="KW-0067">ATP-binding</keyword>
<evidence type="ECO:0000256" key="2">
    <source>
        <dbReference type="ARBA" id="ARBA00004479"/>
    </source>
</evidence>
<evidence type="ECO:0000256" key="7">
    <source>
        <dbReference type="ARBA" id="ARBA00022741"/>
    </source>
</evidence>
<proteinExistence type="inferred from homology"/>
<evidence type="ECO:0000256" key="10">
    <source>
        <dbReference type="ARBA" id="ARBA00023136"/>
    </source>
</evidence>
<dbReference type="FunFam" id="3.80.10.10:FF:000101">
    <property type="entry name" value="LRR receptor-like serine/threonine-protein kinase ERECTA"/>
    <property type="match status" value="1"/>
</dbReference>
<feature type="domain" description="Leucine-rich repeat-containing N-terminal plant-type" evidence="14">
    <location>
        <begin position="39"/>
        <end position="78"/>
    </location>
</feature>
<keyword evidence="5" id="KW-0732">Signal</keyword>
<comment type="subcellular location">
    <subcellularLocation>
        <location evidence="1">Cell envelope</location>
    </subcellularLocation>
    <subcellularLocation>
        <location evidence="2">Membrane</location>
        <topology evidence="2">Single-pass type I membrane protein</topology>
    </subcellularLocation>
</comment>
<dbReference type="OrthoDB" id="785757at2759"/>
<evidence type="ECO:0000256" key="12">
    <source>
        <dbReference type="ARBA" id="ARBA00023180"/>
    </source>
</evidence>
<dbReference type="Pfam" id="PF08263">
    <property type="entry name" value="LRRNT_2"/>
    <property type="match status" value="1"/>
</dbReference>
<dbReference type="RefSeq" id="XP_038979048.1">
    <property type="nucleotide sequence ID" value="XM_039123120.1"/>
</dbReference>
<keyword evidence="6" id="KW-0677">Repeat</keyword>
<evidence type="ECO:0000313" key="16">
    <source>
        <dbReference type="RefSeq" id="XP_038979048.1"/>
    </source>
</evidence>
<accession>A0A8B9A5A8</accession>
<dbReference type="PANTHER" id="PTHR48059">
    <property type="entry name" value="POLYGALACTURONASE INHIBITOR 1"/>
    <property type="match status" value="1"/>
</dbReference>
<sequence>MERPRMFLISAACLCVYGILYLAATDLQQGEAKPLAGNETDRFALLAFKGQMADGPAGALSSWNDTIHFCQWEGIKCSASNQRVTIINLQSKRLAGSLSPSLGNLSLLQELNLGGNDLYGDIPPELGKLTGMRILNLTSNSFDGRISGNLSSCRELRHLDLGDNMLVGEIPAELTSLPKLRVLYLLVNNLTGSIPPSIGNLSSLTRLAMGRNNLVGASPTESA</sequence>
<dbReference type="Proteomes" id="UP000228380">
    <property type="component" value="Unplaced"/>
</dbReference>
<keyword evidence="11" id="KW-0675">Receptor</keyword>
<dbReference type="KEGG" id="pda:120109364"/>
<organism evidence="15 16">
    <name type="scientific">Phoenix dactylifera</name>
    <name type="common">Date palm</name>
    <dbReference type="NCBI Taxonomy" id="42345"/>
    <lineage>
        <taxon>Eukaryota</taxon>
        <taxon>Viridiplantae</taxon>
        <taxon>Streptophyta</taxon>
        <taxon>Embryophyta</taxon>
        <taxon>Tracheophyta</taxon>
        <taxon>Spermatophyta</taxon>
        <taxon>Magnoliopsida</taxon>
        <taxon>Liliopsida</taxon>
        <taxon>Arecaceae</taxon>
        <taxon>Coryphoideae</taxon>
        <taxon>Phoeniceae</taxon>
        <taxon>Phoenix</taxon>
    </lineage>
</organism>
<evidence type="ECO:0000256" key="11">
    <source>
        <dbReference type="ARBA" id="ARBA00023170"/>
    </source>
</evidence>
<dbReference type="Gene3D" id="3.80.10.10">
    <property type="entry name" value="Ribonuclease Inhibitor"/>
    <property type="match status" value="2"/>
</dbReference>
<gene>
    <name evidence="16" type="primary">LOC120109364</name>
</gene>
<dbReference type="InterPro" id="IPR032675">
    <property type="entry name" value="LRR_dom_sf"/>
</dbReference>
<comment type="similarity">
    <text evidence="13">Belongs to the polygalacturonase-inhibiting protein family.</text>
</comment>
<evidence type="ECO:0000256" key="6">
    <source>
        <dbReference type="ARBA" id="ARBA00022737"/>
    </source>
</evidence>
<evidence type="ECO:0000256" key="3">
    <source>
        <dbReference type="ARBA" id="ARBA00022614"/>
    </source>
</evidence>
<dbReference type="GeneID" id="120109364"/>
<dbReference type="InterPro" id="IPR001611">
    <property type="entry name" value="Leu-rich_rpt"/>
</dbReference>
<protein>
    <submittedName>
        <fullName evidence="16">LRR receptor-like serine/threonine-protein kinase EFR</fullName>
    </submittedName>
</protein>
<evidence type="ECO:0000256" key="5">
    <source>
        <dbReference type="ARBA" id="ARBA00022729"/>
    </source>
</evidence>
<keyword evidence="12" id="KW-0325">Glycoprotein</keyword>
<keyword evidence="10" id="KW-0472">Membrane</keyword>
<reference evidence="16" key="1">
    <citation type="submission" date="2025-08" db="UniProtKB">
        <authorList>
            <consortium name="RefSeq"/>
        </authorList>
    </citation>
    <scope>IDENTIFICATION</scope>
    <source>
        <tissue evidence="16">Young leaves</tissue>
    </source>
</reference>
<dbReference type="AlphaFoldDB" id="A0A8B9A5A8"/>
<keyword evidence="9" id="KW-1133">Transmembrane helix</keyword>
<dbReference type="InterPro" id="IPR051848">
    <property type="entry name" value="PGIP"/>
</dbReference>
<evidence type="ECO:0000256" key="9">
    <source>
        <dbReference type="ARBA" id="ARBA00022989"/>
    </source>
</evidence>
<evidence type="ECO:0000313" key="15">
    <source>
        <dbReference type="Proteomes" id="UP000228380"/>
    </source>
</evidence>
<evidence type="ECO:0000256" key="13">
    <source>
        <dbReference type="ARBA" id="ARBA00038043"/>
    </source>
</evidence>
<keyword evidence="4" id="KW-0812">Transmembrane</keyword>
<dbReference type="InterPro" id="IPR013210">
    <property type="entry name" value="LRR_N_plant-typ"/>
</dbReference>